<dbReference type="Proteomes" id="UP000559987">
    <property type="component" value="Unassembled WGS sequence"/>
</dbReference>
<organism evidence="2 3">
    <name type="scientific">Simiduia aestuariiviva</name>
    <dbReference type="NCBI Taxonomy" id="1510459"/>
    <lineage>
        <taxon>Bacteria</taxon>
        <taxon>Pseudomonadati</taxon>
        <taxon>Pseudomonadota</taxon>
        <taxon>Gammaproteobacteria</taxon>
        <taxon>Cellvibrionales</taxon>
        <taxon>Cellvibrionaceae</taxon>
        <taxon>Simiduia</taxon>
    </lineage>
</organism>
<evidence type="ECO:0000256" key="1">
    <source>
        <dbReference type="SAM" id="MobiDB-lite"/>
    </source>
</evidence>
<sequence length="105" mass="11710">MIKHLMIAGICLAMASPIAYGKKDKDQNEALPPGLQKKVNQGKPLPPGWEKKLSRGDRLNDDIYARGRVVVPIGRDGSVTIEVDGRLIRLHEKTREILDILTPHH</sequence>
<dbReference type="Gene3D" id="3.10.450.160">
    <property type="entry name" value="inner membrane protein cigr"/>
    <property type="match status" value="1"/>
</dbReference>
<accession>A0A839UNE2</accession>
<dbReference type="AlphaFoldDB" id="A0A839UNE2"/>
<feature type="region of interest" description="Disordered" evidence="1">
    <location>
        <begin position="24"/>
        <end position="54"/>
    </location>
</feature>
<dbReference type="EMBL" id="JACHXZ010000001">
    <property type="protein sequence ID" value="MBB3166895.1"/>
    <property type="molecule type" value="Genomic_DNA"/>
</dbReference>
<dbReference type="RefSeq" id="WP_183907237.1">
    <property type="nucleotide sequence ID" value="NZ_JACHXZ010000001.1"/>
</dbReference>
<reference evidence="2 3" key="1">
    <citation type="submission" date="2020-08" db="EMBL/GenBank/DDBJ databases">
        <title>Genomic Encyclopedia of Type Strains, Phase III (KMG-III): the genomes of soil and plant-associated and newly described type strains.</title>
        <authorList>
            <person name="Whitman W."/>
        </authorList>
    </citation>
    <scope>NUCLEOTIDE SEQUENCE [LARGE SCALE GENOMIC DNA]</scope>
    <source>
        <strain evidence="2 3">CECT 8571</strain>
    </source>
</reference>
<evidence type="ECO:0000313" key="2">
    <source>
        <dbReference type="EMBL" id="MBB3166895.1"/>
    </source>
</evidence>
<gene>
    <name evidence="2" type="ORF">FHS30_000071</name>
</gene>
<proteinExistence type="predicted"/>
<protein>
    <submittedName>
        <fullName evidence="2">Uncharacterized protein</fullName>
    </submittedName>
</protein>
<keyword evidence="3" id="KW-1185">Reference proteome</keyword>
<name>A0A839UNE2_9GAMM</name>
<comment type="caution">
    <text evidence="2">The sequence shown here is derived from an EMBL/GenBank/DDBJ whole genome shotgun (WGS) entry which is preliminary data.</text>
</comment>
<evidence type="ECO:0000313" key="3">
    <source>
        <dbReference type="Proteomes" id="UP000559987"/>
    </source>
</evidence>